<evidence type="ECO:0000313" key="1">
    <source>
        <dbReference type="EMBL" id="KYG66589.1"/>
    </source>
</evidence>
<proteinExistence type="predicted"/>
<name>A0A150WQL4_BDEBC</name>
<dbReference type="InterPro" id="IPR036188">
    <property type="entry name" value="FAD/NAD-bd_sf"/>
</dbReference>
<dbReference type="Proteomes" id="UP000075320">
    <property type="component" value="Unassembled WGS sequence"/>
</dbReference>
<gene>
    <name evidence="1" type="ORF">AZI86_05960</name>
</gene>
<dbReference type="Pfam" id="PF13450">
    <property type="entry name" value="NAD_binding_8"/>
    <property type="match status" value="1"/>
</dbReference>
<dbReference type="AlphaFoldDB" id="A0A150WQL4"/>
<keyword evidence="2" id="KW-1185">Reference proteome</keyword>
<accession>A0A150WQL4</accession>
<evidence type="ECO:0008006" key="3">
    <source>
        <dbReference type="Google" id="ProtNLM"/>
    </source>
</evidence>
<evidence type="ECO:0000313" key="2">
    <source>
        <dbReference type="Proteomes" id="UP000075320"/>
    </source>
</evidence>
<dbReference type="Gene3D" id="3.50.50.60">
    <property type="entry name" value="FAD/NAD(P)-binding domain"/>
    <property type="match status" value="1"/>
</dbReference>
<reference evidence="1 2" key="1">
    <citation type="submission" date="2016-03" db="EMBL/GenBank/DDBJ databases">
        <authorList>
            <person name="Ploux O."/>
        </authorList>
    </citation>
    <scope>NUCLEOTIDE SEQUENCE [LARGE SCALE GENOMIC DNA]</scope>
    <source>
        <strain evidence="1 2">R0</strain>
    </source>
</reference>
<organism evidence="1 2">
    <name type="scientific">Bdellovibrio bacteriovorus</name>
    <dbReference type="NCBI Taxonomy" id="959"/>
    <lineage>
        <taxon>Bacteria</taxon>
        <taxon>Pseudomonadati</taxon>
        <taxon>Bdellovibrionota</taxon>
        <taxon>Bdellovibrionia</taxon>
        <taxon>Bdellovibrionales</taxon>
        <taxon>Pseudobdellovibrionaceae</taxon>
        <taxon>Bdellovibrio</taxon>
    </lineage>
</organism>
<dbReference type="EMBL" id="LUKE01000001">
    <property type="protein sequence ID" value="KYG66589.1"/>
    <property type="molecule type" value="Genomic_DNA"/>
</dbReference>
<sequence>MAHIYDYAIIGSGLTGLSIAAALSRETENIALIEAADVPYGVNKKVNFPTGPLNNGIRLVPDSVLAEKAMRFLESVLGKSVVADVSEEAPITYESGGFKTFLGFGDNPPPFYEELAYFTSAKRQELSSEPYEWTQGLMELFKGDFMPRSYVTKFHQEGERVSHVIVNGSKTIHAHNFIFTGSVKDLAILLPEDAISTRARSKLSKNTYWTGLCLDLCHDKEVTTSTAMHVLNGTTQDEIGPCVGRFLPSVEIEGGARIQTSQWMTFIEHEVTEDSEVVGTALKKIKRQVKRAYPEALDNLKQERIFVTPIIAGNGDIKLSANMTLPGLENLWIGSATVHEQRNLVGALLQAEMVIASLGFSLQVSEDSYSEASV</sequence>
<dbReference type="RefSeq" id="WP_061834153.1">
    <property type="nucleotide sequence ID" value="NZ_LUKE01000001.1"/>
</dbReference>
<protein>
    <recommendedName>
        <fullName evidence="3">FAD dependent oxidoreductase domain-containing protein</fullName>
    </recommendedName>
</protein>
<dbReference type="OrthoDB" id="5288798at2"/>
<dbReference type="SUPFAM" id="SSF51905">
    <property type="entry name" value="FAD/NAD(P)-binding domain"/>
    <property type="match status" value="1"/>
</dbReference>
<comment type="caution">
    <text evidence="1">The sequence shown here is derived from an EMBL/GenBank/DDBJ whole genome shotgun (WGS) entry which is preliminary data.</text>
</comment>